<dbReference type="EMBL" id="NBXB01000034">
    <property type="protein sequence ID" value="RFA13667.1"/>
    <property type="molecule type" value="Genomic_DNA"/>
</dbReference>
<reference evidence="7 8" key="1">
    <citation type="submission" date="2017-04" db="EMBL/GenBank/DDBJ databases">
        <title>Comparative genome analysis of Subtercola boreus.</title>
        <authorList>
            <person name="Cho Y.-J."/>
            <person name="Cho A."/>
            <person name="Kim O.-S."/>
            <person name="Lee J.-I."/>
        </authorList>
    </citation>
    <scope>NUCLEOTIDE SEQUENCE [LARGE SCALE GENOMIC DNA]</scope>
    <source>
        <strain evidence="7 8">P27479</strain>
    </source>
</reference>
<keyword evidence="2" id="KW-0805">Transcription regulation</keyword>
<evidence type="ECO:0000256" key="3">
    <source>
        <dbReference type="ARBA" id="ARBA00023082"/>
    </source>
</evidence>
<dbReference type="Gene3D" id="1.10.1740.10">
    <property type="match status" value="1"/>
</dbReference>
<comment type="similarity">
    <text evidence="1">Belongs to the sigma-70 factor family. ECF subfamily.</text>
</comment>
<sequence>MGTERFEELAVWASARNGDAAAFADLFDLHRDRVFRQALRLTRSQHDAEDITAATFYELWRRRDAVRIVENSVIAWLLVTTNNVARNVSRSRTRHRALLDRLPREDDRGAEAFEAVDARIDSERATQKIRSALAQLSIADQNVITLCVIEELPTAEAARVLNIPAGTVKSRLSRAKARLAVRADLLHAEGSLTGGAQ</sequence>
<organism evidence="7 8">
    <name type="scientific">Subtercola boreus</name>
    <dbReference type="NCBI Taxonomy" id="120213"/>
    <lineage>
        <taxon>Bacteria</taxon>
        <taxon>Bacillati</taxon>
        <taxon>Actinomycetota</taxon>
        <taxon>Actinomycetes</taxon>
        <taxon>Micrococcales</taxon>
        <taxon>Microbacteriaceae</taxon>
        <taxon>Subtercola</taxon>
    </lineage>
</organism>
<dbReference type="GO" id="GO:0016987">
    <property type="term" value="F:sigma factor activity"/>
    <property type="evidence" value="ECO:0007669"/>
    <property type="project" value="UniProtKB-KW"/>
</dbReference>
<dbReference type="InterPro" id="IPR014284">
    <property type="entry name" value="RNA_pol_sigma-70_dom"/>
</dbReference>
<evidence type="ECO:0000256" key="1">
    <source>
        <dbReference type="ARBA" id="ARBA00010641"/>
    </source>
</evidence>
<dbReference type="PANTHER" id="PTHR43133:SF25">
    <property type="entry name" value="RNA POLYMERASE SIGMA FACTOR RFAY-RELATED"/>
    <property type="match status" value="1"/>
</dbReference>
<dbReference type="PANTHER" id="PTHR43133">
    <property type="entry name" value="RNA POLYMERASE ECF-TYPE SIGMA FACTO"/>
    <property type="match status" value="1"/>
</dbReference>
<dbReference type="OrthoDB" id="3747638at2"/>
<dbReference type="InterPro" id="IPR039425">
    <property type="entry name" value="RNA_pol_sigma-70-like"/>
</dbReference>
<dbReference type="CDD" id="cd06171">
    <property type="entry name" value="Sigma70_r4"/>
    <property type="match status" value="1"/>
</dbReference>
<dbReference type="SUPFAM" id="SSF88946">
    <property type="entry name" value="Sigma2 domain of RNA polymerase sigma factors"/>
    <property type="match status" value="1"/>
</dbReference>
<dbReference type="InterPro" id="IPR013324">
    <property type="entry name" value="RNA_pol_sigma_r3/r4-like"/>
</dbReference>
<evidence type="ECO:0000256" key="4">
    <source>
        <dbReference type="ARBA" id="ARBA00023163"/>
    </source>
</evidence>
<dbReference type="Pfam" id="PF08281">
    <property type="entry name" value="Sigma70_r4_2"/>
    <property type="match status" value="1"/>
</dbReference>
<evidence type="ECO:0008006" key="9">
    <source>
        <dbReference type="Google" id="ProtNLM"/>
    </source>
</evidence>
<accession>A0A3E0VXV7</accession>
<evidence type="ECO:0000259" key="5">
    <source>
        <dbReference type="Pfam" id="PF04542"/>
    </source>
</evidence>
<evidence type="ECO:0000256" key="2">
    <source>
        <dbReference type="ARBA" id="ARBA00023015"/>
    </source>
</evidence>
<evidence type="ECO:0000313" key="8">
    <source>
        <dbReference type="Proteomes" id="UP000256541"/>
    </source>
</evidence>
<dbReference type="NCBIfam" id="TIGR02937">
    <property type="entry name" value="sigma70-ECF"/>
    <property type="match status" value="1"/>
</dbReference>
<dbReference type="GO" id="GO:0003677">
    <property type="term" value="F:DNA binding"/>
    <property type="evidence" value="ECO:0007669"/>
    <property type="project" value="InterPro"/>
</dbReference>
<protein>
    <recommendedName>
        <fullName evidence="9">RNA polymerase subunit sigma-24</fullName>
    </recommendedName>
</protein>
<dbReference type="InterPro" id="IPR036388">
    <property type="entry name" value="WH-like_DNA-bd_sf"/>
</dbReference>
<dbReference type="Proteomes" id="UP000256541">
    <property type="component" value="Unassembled WGS sequence"/>
</dbReference>
<feature type="domain" description="RNA polymerase sigma factor 70 region 4 type 2" evidence="6">
    <location>
        <begin position="127"/>
        <end position="179"/>
    </location>
</feature>
<dbReference type="AlphaFoldDB" id="A0A3E0VXV7"/>
<dbReference type="RefSeq" id="WP_116412228.1">
    <property type="nucleotide sequence ID" value="NZ_NBXB01000034.1"/>
</dbReference>
<name>A0A3E0VXV7_9MICO</name>
<evidence type="ECO:0000259" key="6">
    <source>
        <dbReference type="Pfam" id="PF08281"/>
    </source>
</evidence>
<dbReference type="InterPro" id="IPR013249">
    <property type="entry name" value="RNA_pol_sigma70_r4_t2"/>
</dbReference>
<proteinExistence type="inferred from homology"/>
<gene>
    <name evidence="7" type="ORF">B7R22_13525</name>
</gene>
<dbReference type="InterPro" id="IPR013325">
    <property type="entry name" value="RNA_pol_sigma_r2"/>
</dbReference>
<keyword evidence="4" id="KW-0804">Transcription</keyword>
<dbReference type="Gene3D" id="1.10.10.10">
    <property type="entry name" value="Winged helix-like DNA-binding domain superfamily/Winged helix DNA-binding domain"/>
    <property type="match status" value="1"/>
</dbReference>
<dbReference type="InterPro" id="IPR007627">
    <property type="entry name" value="RNA_pol_sigma70_r2"/>
</dbReference>
<comment type="caution">
    <text evidence="7">The sequence shown here is derived from an EMBL/GenBank/DDBJ whole genome shotgun (WGS) entry which is preliminary data.</text>
</comment>
<dbReference type="GO" id="GO:0006352">
    <property type="term" value="P:DNA-templated transcription initiation"/>
    <property type="evidence" value="ECO:0007669"/>
    <property type="project" value="InterPro"/>
</dbReference>
<keyword evidence="3" id="KW-0731">Sigma factor</keyword>
<evidence type="ECO:0000313" key="7">
    <source>
        <dbReference type="EMBL" id="RFA13667.1"/>
    </source>
</evidence>
<feature type="domain" description="RNA polymerase sigma-70 region 2" evidence="5">
    <location>
        <begin position="26"/>
        <end position="94"/>
    </location>
</feature>
<dbReference type="Pfam" id="PF04542">
    <property type="entry name" value="Sigma70_r2"/>
    <property type="match status" value="1"/>
</dbReference>
<dbReference type="SUPFAM" id="SSF88659">
    <property type="entry name" value="Sigma3 and sigma4 domains of RNA polymerase sigma factors"/>
    <property type="match status" value="1"/>
</dbReference>